<dbReference type="GO" id="GO:0009097">
    <property type="term" value="P:isoleucine biosynthetic process"/>
    <property type="evidence" value="ECO:0007669"/>
    <property type="project" value="TreeGrafter"/>
</dbReference>
<feature type="domain" description="Thiamine pyrophosphate enzyme N-terminal TPP-binding" evidence="6">
    <location>
        <begin position="4"/>
        <end position="116"/>
    </location>
</feature>
<evidence type="ECO:0000256" key="2">
    <source>
        <dbReference type="ARBA" id="ARBA00023052"/>
    </source>
</evidence>
<dbReference type="Gene3D" id="3.40.50.970">
    <property type="match status" value="2"/>
</dbReference>
<dbReference type="PANTHER" id="PTHR18968">
    <property type="entry name" value="THIAMINE PYROPHOSPHATE ENZYMES"/>
    <property type="match status" value="1"/>
</dbReference>
<dbReference type="PROSITE" id="PS00187">
    <property type="entry name" value="TPP_ENZYMES"/>
    <property type="match status" value="1"/>
</dbReference>
<dbReference type="GO" id="GO:0003984">
    <property type="term" value="F:acetolactate synthase activity"/>
    <property type="evidence" value="ECO:0007669"/>
    <property type="project" value="TreeGrafter"/>
</dbReference>
<dbReference type="InterPro" id="IPR045229">
    <property type="entry name" value="TPP_enz"/>
</dbReference>
<dbReference type="Pfam" id="PF00205">
    <property type="entry name" value="TPP_enzyme_M"/>
    <property type="match status" value="1"/>
</dbReference>
<feature type="domain" description="Thiamine pyrophosphate enzyme TPP-binding" evidence="5">
    <location>
        <begin position="386"/>
        <end position="532"/>
    </location>
</feature>
<dbReference type="InterPro" id="IPR029061">
    <property type="entry name" value="THDP-binding"/>
</dbReference>
<name>A0A1H4E714_9BACI</name>
<dbReference type="PANTHER" id="PTHR18968:SF120">
    <property type="entry name" value="ACETOLACTATE SYNTHASE LARGE SUBUNIT"/>
    <property type="match status" value="1"/>
</dbReference>
<reference evidence="8" key="1">
    <citation type="submission" date="2016-10" db="EMBL/GenBank/DDBJ databases">
        <authorList>
            <person name="Varghese N."/>
            <person name="Submissions S."/>
        </authorList>
    </citation>
    <scope>NUCLEOTIDE SEQUENCE [LARGE SCALE GENOMIC DNA]</scope>
    <source>
        <strain evidence="8">CCM7597</strain>
    </source>
</reference>
<dbReference type="Gene3D" id="3.40.50.1220">
    <property type="entry name" value="TPP-binding domain"/>
    <property type="match status" value="1"/>
</dbReference>
<evidence type="ECO:0000256" key="3">
    <source>
        <dbReference type="RuleBase" id="RU362132"/>
    </source>
</evidence>
<protein>
    <submittedName>
        <fullName evidence="7">Acetolactate synthase-1/2/3 large subunit</fullName>
    </submittedName>
</protein>
<sequence>MYHMTSAEAIVECMKREQVERVFCVPGESYLPLMEAIYNEDGIELISTRHEGGAAFMAEGYAKTSNNPAVVMATRGVGAANLSIGIHTAYQDSTPMVVFLGQVHTKYRGREGFQEMELDRFLEQATKWGVEIRDPERTPELVQRAFRIAKSGRPGPVVVSLPENILPEKADMRFAQSVTIPKPALSLHQVEEILTHLKKAERPVIIAGGGIKLSNGEEALQAFCEKTNIPVMASFRRHDVLSNDHPLYCGHLGLGTPVTQLETVQQADVVFAVGTRLSEVTTQDYSLLKPEQTLIHLDIEPDILGRVFPTEVGLVADAKTALHSLTGAVEEGGYSKWKTWGNERREAFLSSSRIEDIQELDWSIGYKEIIQAFNELCPADSIIANDAGNFATWMHNFHIFTGKKSYTGPTSGAMGYGFPAGVGAKMASPKQPVIVFTGDGGFMMTLQEIETAVRNRTPVIVLVFNNSSYGTIRMHQEKTFPNHVIGTKLSDVNYSKLAEAIGAHGISIDSCAHFRKVFKEALQETDRPTIIEMKMNPNQVSVGMRLTN</sequence>
<evidence type="ECO:0000259" key="5">
    <source>
        <dbReference type="Pfam" id="PF02775"/>
    </source>
</evidence>
<dbReference type="OrthoDB" id="4494979at2"/>
<dbReference type="Proteomes" id="UP000198584">
    <property type="component" value="Unassembled WGS sequence"/>
</dbReference>
<dbReference type="Pfam" id="PF02776">
    <property type="entry name" value="TPP_enzyme_N"/>
    <property type="match status" value="1"/>
</dbReference>
<dbReference type="GO" id="GO:0050660">
    <property type="term" value="F:flavin adenine dinucleotide binding"/>
    <property type="evidence" value="ECO:0007669"/>
    <property type="project" value="TreeGrafter"/>
</dbReference>
<proteinExistence type="inferred from homology"/>
<dbReference type="GO" id="GO:0009099">
    <property type="term" value="P:L-valine biosynthetic process"/>
    <property type="evidence" value="ECO:0007669"/>
    <property type="project" value="TreeGrafter"/>
</dbReference>
<comment type="similarity">
    <text evidence="1 3">Belongs to the TPP enzyme family.</text>
</comment>
<dbReference type="AlphaFoldDB" id="A0A1H4E714"/>
<dbReference type="STRING" id="571932.SAMN05421743_108155"/>
<dbReference type="GO" id="GO:0000287">
    <property type="term" value="F:magnesium ion binding"/>
    <property type="evidence" value="ECO:0007669"/>
    <property type="project" value="InterPro"/>
</dbReference>
<dbReference type="RefSeq" id="WP_093045125.1">
    <property type="nucleotide sequence ID" value="NZ_FNQR01000008.1"/>
</dbReference>
<dbReference type="GO" id="GO:0005948">
    <property type="term" value="C:acetolactate synthase complex"/>
    <property type="evidence" value="ECO:0007669"/>
    <property type="project" value="TreeGrafter"/>
</dbReference>
<dbReference type="Pfam" id="PF02775">
    <property type="entry name" value="TPP_enzyme_C"/>
    <property type="match status" value="1"/>
</dbReference>
<dbReference type="EMBL" id="FNQR01000008">
    <property type="protein sequence ID" value="SEA80528.1"/>
    <property type="molecule type" value="Genomic_DNA"/>
</dbReference>
<dbReference type="InterPro" id="IPR011766">
    <property type="entry name" value="TPP_enzyme_TPP-bd"/>
</dbReference>
<dbReference type="FunFam" id="3.40.50.970:FF:000007">
    <property type="entry name" value="Acetolactate synthase"/>
    <property type="match status" value="1"/>
</dbReference>
<dbReference type="SUPFAM" id="SSF52518">
    <property type="entry name" value="Thiamin diphosphate-binding fold (THDP-binding)"/>
    <property type="match status" value="2"/>
</dbReference>
<dbReference type="InterPro" id="IPR012000">
    <property type="entry name" value="Thiamin_PyroP_enz_cen_dom"/>
</dbReference>
<dbReference type="CDD" id="cd00568">
    <property type="entry name" value="TPP_enzymes"/>
    <property type="match status" value="1"/>
</dbReference>
<dbReference type="InterPro" id="IPR000399">
    <property type="entry name" value="TPP-bd_CS"/>
</dbReference>
<keyword evidence="2 3" id="KW-0786">Thiamine pyrophosphate</keyword>
<dbReference type="NCBIfam" id="NF006052">
    <property type="entry name" value="PRK08199.1"/>
    <property type="match status" value="1"/>
</dbReference>
<keyword evidence="8" id="KW-1185">Reference proteome</keyword>
<evidence type="ECO:0000256" key="1">
    <source>
        <dbReference type="ARBA" id="ARBA00007812"/>
    </source>
</evidence>
<dbReference type="GO" id="GO:0030976">
    <property type="term" value="F:thiamine pyrophosphate binding"/>
    <property type="evidence" value="ECO:0007669"/>
    <property type="project" value="InterPro"/>
</dbReference>
<dbReference type="CDD" id="cd07035">
    <property type="entry name" value="TPP_PYR_POX_like"/>
    <property type="match status" value="1"/>
</dbReference>
<evidence type="ECO:0000313" key="8">
    <source>
        <dbReference type="Proteomes" id="UP000198584"/>
    </source>
</evidence>
<gene>
    <name evidence="7" type="ORF">SAMN05421743_108155</name>
</gene>
<evidence type="ECO:0000259" key="6">
    <source>
        <dbReference type="Pfam" id="PF02776"/>
    </source>
</evidence>
<dbReference type="InterPro" id="IPR029035">
    <property type="entry name" value="DHS-like_NAD/FAD-binding_dom"/>
</dbReference>
<organism evidence="7 8">
    <name type="scientific">Thalassobacillus cyri</name>
    <dbReference type="NCBI Taxonomy" id="571932"/>
    <lineage>
        <taxon>Bacteria</taxon>
        <taxon>Bacillati</taxon>
        <taxon>Bacillota</taxon>
        <taxon>Bacilli</taxon>
        <taxon>Bacillales</taxon>
        <taxon>Bacillaceae</taxon>
        <taxon>Thalassobacillus</taxon>
    </lineage>
</organism>
<dbReference type="SUPFAM" id="SSF52467">
    <property type="entry name" value="DHS-like NAD/FAD-binding domain"/>
    <property type="match status" value="1"/>
</dbReference>
<accession>A0A1H4E714</accession>
<dbReference type="InterPro" id="IPR012001">
    <property type="entry name" value="Thiamin_PyroP_enz_TPP-bd_dom"/>
</dbReference>
<evidence type="ECO:0000313" key="7">
    <source>
        <dbReference type="EMBL" id="SEA80528.1"/>
    </source>
</evidence>
<feature type="domain" description="Thiamine pyrophosphate enzyme central" evidence="4">
    <location>
        <begin position="190"/>
        <end position="325"/>
    </location>
</feature>
<evidence type="ECO:0000259" key="4">
    <source>
        <dbReference type="Pfam" id="PF00205"/>
    </source>
</evidence>